<dbReference type="AlphaFoldDB" id="A0A839RUG5"/>
<reference evidence="6 7" key="1">
    <citation type="submission" date="2020-08" db="EMBL/GenBank/DDBJ databases">
        <title>Sequencing the genomes of 1000 actinobacteria strains.</title>
        <authorList>
            <person name="Klenk H.-P."/>
        </authorList>
    </citation>
    <scope>NUCLEOTIDE SEQUENCE [LARGE SCALE GENOMIC DNA]</scope>
    <source>
        <strain evidence="6 7">DSM 45258</strain>
    </source>
</reference>
<dbReference type="GO" id="GO:0000976">
    <property type="term" value="F:transcription cis-regulatory region binding"/>
    <property type="evidence" value="ECO:0007669"/>
    <property type="project" value="TreeGrafter"/>
</dbReference>
<dbReference type="Pfam" id="PF16859">
    <property type="entry name" value="TetR_C_11"/>
    <property type="match status" value="1"/>
</dbReference>
<evidence type="ECO:0000256" key="3">
    <source>
        <dbReference type="ARBA" id="ARBA00023163"/>
    </source>
</evidence>
<dbReference type="Gene3D" id="1.10.10.60">
    <property type="entry name" value="Homeodomain-like"/>
    <property type="match status" value="1"/>
</dbReference>
<name>A0A839RUG5_9ACTN</name>
<dbReference type="Pfam" id="PF00440">
    <property type="entry name" value="TetR_N"/>
    <property type="match status" value="1"/>
</dbReference>
<dbReference type="RefSeq" id="WP_064438302.1">
    <property type="nucleotide sequence ID" value="NZ_BDDI01000001.1"/>
</dbReference>
<evidence type="ECO:0000259" key="5">
    <source>
        <dbReference type="PROSITE" id="PS50977"/>
    </source>
</evidence>
<feature type="DNA-binding region" description="H-T-H motif" evidence="4">
    <location>
        <begin position="27"/>
        <end position="46"/>
    </location>
</feature>
<comment type="caution">
    <text evidence="6">The sequence shown here is derived from an EMBL/GenBank/DDBJ whole genome shotgun (WGS) entry which is preliminary data.</text>
</comment>
<keyword evidence="2 4" id="KW-0238">DNA-binding</keyword>
<dbReference type="SUPFAM" id="SSF48498">
    <property type="entry name" value="Tetracyclin repressor-like, C-terminal domain"/>
    <property type="match status" value="1"/>
</dbReference>
<dbReference type="Gene3D" id="1.10.357.10">
    <property type="entry name" value="Tetracycline Repressor, domain 2"/>
    <property type="match status" value="1"/>
</dbReference>
<keyword evidence="1" id="KW-0805">Transcription regulation</keyword>
<evidence type="ECO:0000256" key="2">
    <source>
        <dbReference type="ARBA" id="ARBA00023125"/>
    </source>
</evidence>
<evidence type="ECO:0000313" key="6">
    <source>
        <dbReference type="EMBL" id="MBB3039704.1"/>
    </source>
</evidence>
<keyword evidence="3" id="KW-0804">Transcription</keyword>
<dbReference type="SUPFAM" id="SSF46689">
    <property type="entry name" value="Homeodomain-like"/>
    <property type="match status" value="1"/>
</dbReference>
<dbReference type="PANTHER" id="PTHR30055:SF234">
    <property type="entry name" value="HTH-TYPE TRANSCRIPTIONAL REGULATOR BETI"/>
    <property type="match status" value="1"/>
</dbReference>
<dbReference type="InterPro" id="IPR001647">
    <property type="entry name" value="HTH_TetR"/>
</dbReference>
<organism evidence="6 7">
    <name type="scientific">Hoyosella altamirensis</name>
    <dbReference type="NCBI Taxonomy" id="616997"/>
    <lineage>
        <taxon>Bacteria</taxon>
        <taxon>Bacillati</taxon>
        <taxon>Actinomycetota</taxon>
        <taxon>Actinomycetes</taxon>
        <taxon>Mycobacteriales</taxon>
        <taxon>Hoyosellaceae</taxon>
        <taxon>Hoyosella</taxon>
    </lineage>
</organism>
<feature type="domain" description="HTH tetR-type" evidence="5">
    <location>
        <begin position="4"/>
        <end position="64"/>
    </location>
</feature>
<keyword evidence="7" id="KW-1185">Reference proteome</keyword>
<proteinExistence type="predicted"/>
<dbReference type="OrthoDB" id="9796019at2"/>
<sequence length="182" mass="20252">MARPATIARVHDAVLQIAVTGGPESLTMEGIAAKAGVGKQTLYRSWGSVAAILFDALLRHSAQHADETACDKSDLHSEVEWLLRSSIEEISTQPHEALLRSIAAKIQTDEETAHEFQQRLLRPQLDMIHSLLAEGGMRDAERAAELLIAPIFYRWFMRLPVMSQSELSRHVTQVLQLLHADP</sequence>
<gene>
    <name evidence="6" type="ORF">FHU29_004192</name>
</gene>
<evidence type="ECO:0000256" key="4">
    <source>
        <dbReference type="PROSITE-ProRule" id="PRU00335"/>
    </source>
</evidence>
<protein>
    <submittedName>
        <fullName evidence="6">AcrR family transcriptional regulator</fullName>
    </submittedName>
</protein>
<dbReference type="Proteomes" id="UP000567922">
    <property type="component" value="Unassembled WGS sequence"/>
</dbReference>
<dbReference type="GO" id="GO:0003700">
    <property type="term" value="F:DNA-binding transcription factor activity"/>
    <property type="evidence" value="ECO:0007669"/>
    <property type="project" value="TreeGrafter"/>
</dbReference>
<dbReference type="PANTHER" id="PTHR30055">
    <property type="entry name" value="HTH-TYPE TRANSCRIPTIONAL REGULATOR RUTR"/>
    <property type="match status" value="1"/>
</dbReference>
<evidence type="ECO:0000313" key="7">
    <source>
        <dbReference type="Proteomes" id="UP000567922"/>
    </source>
</evidence>
<dbReference type="InterPro" id="IPR036271">
    <property type="entry name" value="Tet_transcr_reg_TetR-rel_C_sf"/>
</dbReference>
<dbReference type="InterPro" id="IPR050109">
    <property type="entry name" value="HTH-type_TetR-like_transc_reg"/>
</dbReference>
<dbReference type="PROSITE" id="PS50977">
    <property type="entry name" value="HTH_TETR_2"/>
    <property type="match status" value="1"/>
</dbReference>
<dbReference type="InterPro" id="IPR009057">
    <property type="entry name" value="Homeodomain-like_sf"/>
</dbReference>
<dbReference type="InterPro" id="IPR011075">
    <property type="entry name" value="TetR_C"/>
</dbReference>
<dbReference type="EMBL" id="JACHWS010000004">
    <property type="protein sequence ID" value="MBB3039704.1"/>
    <property type="molecule type" value="Genomic_DNA"/>
</dbReference>
<accession>A0A839RUG5</accession>
<evidence type="ECO:0000256" key="1">
    <source>
        <dbReference type="ARBA" id="ARBA00023015"/>
    </source>
</evidence>